<name>A0AAE0FTZ3_9CHLO</name>
<evidence type="ECO:0000313" key="1">
    <source>
        <dbReference type="EMBL" id="KAK3265605.1"/>
    </source>
</evidence>
<dbReference type="Proteomes" id="UP001190700">
    <property type="component" value="Unassembled WGS sequence"/>
</dbReference>
<gene>
    <name evidence="1" type="ORF">CYMTET_25724</name>
</gene>
<dbReference type="GO" id="GO:0050185">
    <property type="term" value="F:phosphatidylinositol deacylase activity"/>
    <property type="evidence" value="ECO:0007669"/>
    <property type="project" value="TreeGrafter"/>
</dbReference>
<dbReference type="EMBL" id="LGRX02013807">
    <property type="protein sequence ID" value="KAK3265605.1"/>
    <property type="molecule type" value="Genomic_DNA"/>
</dbReference>
<proteinExistence type="predicted"/>
<sequence>MLTYNNVAVWQTAGLLRQESGEVRQWMTAPPKGHRNASWISVSTLTLPGAQVAADHLCILWCNQVARVMAGALLDIAAAEVRLAEAGGSPASAEHRLEILKRRLLPREVKGSSSAAVATAAQAGGTGAVLEAEVPLACKKSALTNEMLTRVLKQEIAPDQLVATPTGSQGPLHWWWDVSRELRQSDFTWVLVSTVPPCSGFALSGVIPQSLHLTELSERVRMVHGMPFCWPNGTVDAGGGSTRWVMRLGASELTAFSALVLALTEQGRREALAAGGRHSPVLWVQRIVGAGGGDSSQALPRRALSRALIPPWRGATTTTIPQGHPLLLEGDVVFEASATWPWIPPVPFELRISGDAQHPACATTIVVLQACDGDAPDGSQAPEPYGAGTSSVHRIPLQPGAIPAASALVSSCLSALLPP</sequence>
<comment type="caution">
    <text evidence="1">The sequence shown here is derived from an EMBL/GenBank/DDBJ whole genome shotgun (WGS) entry which is preliminary data.</text>
</comment>
<dbReference type="PANTHER" id="PTHR15495">
    <property type="entry name" value="NEGATIVE REGULATOR OF VESICLE FORMATION-RELATED"/>
    <property type="match status" value="1"/>
</dbReference>
<reference evidence="1 2" key="1">
    <citation type="journal article" date="2015" name="Genome Biol. Evol.">
        <title>Comparative Genomics of a Bacterivorous Green Alga Reveals Evolutionary Causalities and Consequences of Phago-Mixotrophic Mode of Nutrition.</title>
        <authorList>
            <person name="Burns J.A."/>
            <person name="Paasch A."/>
            <person name="Narechania A."/>
            <person name="Kim E."/>
        </authorList>
    </citation>
    <scope>NUCLEOTIDE SEQUENCE [LARGE SCALE GENOMIC DNA]</scope>
    <source>
        <strain evidence="1 2">PLY_AMNH</strain>
    </source>
</reference>
<dbReference type="GO" id="GO:0006505">
    <property type="term" value="P:GPI anchor metabolic process"/>
    <property type="evidence" value="ECO:0007669"/>
    <property type="project" value="TreeGrafter"/>
</dbReference>
<dbReference type="InterPro" id="IPR039529">
    <property type="entry name" value="PGAP1/BST1"/>
</dbReference>
<accession>A0AAE0FTZ3</accession>
<dbReference type="GO" id="GO:0005783">
    <property type="term" value="C:endoplasmic reticulum"/>
    <property type="evidence" value="ECO:0007669"/>
    <property type="project" value="TreeGrafter"/>
</dbReference>
<keyword evidence="2" id="KW-1185">Reference proteome</keyword>
<evidence type="ECO:0000313" key="2">
    <source>
        <dbReference type="Proteomes" id="UP001190700"/>
    </source>
</evidence>
<protein>
    <submittedName>
        <fullName evidence="1">Uncharacterized protein</fullName>
    </submittedName>
</protein>
<dbReference type="AlphaFoldDB" id="A0AAE0FTZ3"/>
<dbReference type="GO" id="GO:0006888">
    <property type="term" value="P:endoplasmic reticulum to Golgi vesicle-mediated transport"/>
    <property type="evidence" value="ECO:0007669"/>
    <property type="project" value="TreeGrafter"/>
</dbReference>
<organism evidence="1 2">
    <name type="scientific">Cymbomonas tetramitiformis</name>
    <dbReference type="NCBI Taxonomy" id="36881"/>
    <lineage>
        <taxon>Eukaryota</taxon>
        <taxon>Viridiplantae</taxon>
        <taxon>Chlorophyta</taxon>
        <taxon>Pyramimonadophyceae</taxon>
        <taxon>Pyramimonadales</taxon>
        <taxon>Pyramimonadaceae</taxon>
        <taxon>Cymbomonas</taxon>
    </lineage>
</organism>
<dbReference type="PANTHER" id="PTHR15495:SF7">
    <property type="entry name" value="GPI INOSITOL-DEACYLASE"/>
    <property type="match status" value="1"/>
</dbReference>
<dbReference type="GO" id="GO:0016020">
    <property type="term" value="C:membrane"/>
    <property type="evidence" value="ECO:0007669"/>
    <property type="project" value="GOC"/>
</dbReference>